<dbReference type="GO" id="GO:0004096">
    <property type="term" value="F:catalase activity"/>
    <property type="evidence" value="ECO:0007669"/>
    <property type="project" value="UniProtKB-UniRule"/>
</dbReference>
<dbReference type="PROSITE" id="PS00437">
    <property type="entry name" value="CATALASE_1"/>
    <property type="match status" value="1"/>
</dbReference>
<evidence type="ECO:0000256" key="5">
    <source>
        <dbReference type="ARBA" id="ARBA00022617"/>
    </source>
</evidence>
<dbReference type="STRING" id="1046627.BZARG_2726"/>
<evidence type="ECO:0000256" key="6">
    <source>
        <dbReference type="ARBA" id="ARBA00022723"/>
    </source>
</evidence>
<evidence type="ECO:0000256" key="10">
    <source>
        <dbReference type="PIRNR" id="PIRNR038927"/>
    </source>
</evidence>
<dbReference type="Proteomes" id="UP000003730">
    <property type="component" value="Unassembled WGS sequence"/>
</dbReference>
<evidence type="ECO:0000256" key="9">
    <source>
        <dbReference type="ARBA" id="ARBA00023324"/>
    </source>
</evidence>
<comment type="function">
    <text evidence="10">Decomposes hydrogen peroxide into water and oxygen; serves to protect cells from the toxic effects of hydrogen peroxide.</text>
</comment>
<keyword evidence="6 10" id="KW-0479">Metal-binding</keyword>
<name>G2EAP9_9FLAO</name>
<dbReference type="Gene3D" id="2.40.180.10">
    <property type="entry name" value="Catalase core domain"/>
    <property type="match status" value="1"/>
</dbReference>
<dbReference type="CDD" id="cd03132">
    <property type="entry name" value="GATase1_catalase"/>
    <property type="match status" value="1"/>
</dbReference>
<dbReference type="InterPro" id="IPR011614">
    <property type="entry name" value="Catalase_core"/>
</dbReference>
<evidence type="ECO:0000256" key="3">
    <source>
        <dbReference type="ARBA" id="ARBA00012314"/>
    </source>
</evidence>
<dbReference type="PANTHER" id="PTHR42821">
    <property type="entry name" value="CATALASE"/>
    <property type="match status" value="1"/>
</dbReference>
<feature type="domain" description="Catalase core" evidence="16">
    <location>
        <begin position="28"/>
        <end position="416"/>
    </location>
</feature>
<feature type="binding site" evidence="13">
    <location>
        <position position="369"/>
    </location>
    <ligand>
        <name>heme</name>
        <dbReference type="ChEBI" id="CHEBI:30413"/>
    </ligand>
</feature>
<sequence length="710" mass="80326">MAKKNKTENQKTKDLKQFEKDATGKVMTTNQGLKVNDTNNSLKAGERGSTLLEDFLLREKITRFDHERIPERIVHARGSGAHGHFELYKSIEHYSKAGIFTDTNRKTPVFVRFSTVAGSKGSPDLARDVRGFAVKMYTEEGTWDLVGNNMPIFFIQDAMKFPDLVHSVKPEPNREIPQAASAHDTFYDFVSHTTETLHNQIWAMSDRAIPRSFRMMEGFGIHTFRLINAKDESHFVKFHWKPKLGVHSVTWDEAVKINGADSDFHRRDLWDAIDSGHYPEWELGIQVVAQEDEHKFEFDLLDPTKLIPEEMVPVEIIGKMTLNRNPENFFAETEQVAFLPGHIVPGIDFTNDPLLQGRLFSYRDTQLSRLGSPNFHQIPINRPIGEAHNNQRDGHMQMDIPKGQTAYFPNTLGGGCPHLAKMAEGAFHSFEERIDAKKIRTRSESFSDHFSQPALFYRSLAKWEKQHLAEAYIFELGKCTQKHIKQRMLWLIAQIDTDLAKNVSKGLGLPIPKEIDHPINQAIGADADVKKHQPPKKKNYLESDPALSQANTKFDSIETRQIAVLVADGFSMSDFTSKKEALEKEGAMLKLIAPHGGTVVSDDNTEHEVNASIITTESVLFDAVYIPGGKKSIQGLLAESKFKKFINEAFKHCKTIVADNEGEDLLDKTFVADYKDDKAVLINEKPATIIRSIAKHRNWDRMDVAAQVPA</sequence>
<dbReference type="Gene3D" id="3.40.50.880">
    <property type="match status" value="1"/>
</dbReference>
<dbReference type="eggNOG" id="COG0753">
    <property type="taxonomic scope" value="Bacteria"/>
</dbReference>
<feature type="binding site" evidence="13">
    <location>
        <position position="112"/>
    </location>
    <ligand>
        <name>heme</name>
        <dbReference type="ChEBI" id="CHEBI:30413"/>
    </ligand>
</feature>
<dbReference type="PIRSF" id="PIRSF038927">
    <property type="entry name" value="Catalase_clade2"/>
    <property type="match status" value="1"/>
</dbReference>
<feature type="binding site" evidence="13">
    <location>
        <position position="72"/>
    </location>
    <ligand>
        <name>heme</name>
        <dbReference type="ChEBI" id="CHEBI:30413"/>
    </ligand>
</feature>
<keyword evidence="7 10" id="KW-0560">Oxidoreductase</keyword>
<feature type="active site" evidence="11">
    <location>
        <position position="148"/>
    </location>
</feature>
<comment type="similarity">
    <text evidence="2">Belongs to the catalase family. HPII subfamily.</text>
</comment>
<evidence type="ECO:0000256" key="14">
    <source>
        <dbReference type="RuleBase" id="RU000498"/>
    </source>
</evidence>
<dbReference type="SUPFAM" id="SSF52317">
    <property type="entry name" value="Class I glutamine amidotransferase-like"/>
    <property type="match status" value="1"/>
</dbReference>
<dbReference type="PATRIC" id="fig|1046627.3.peg.617"/>
<dbReference type="Pfam" id="PF06628">
    <property type="entry name" value="Catalase-rel"/>
    <property type="match status" value="1"/>
</dbReference>
<dbReference type="InterPro" id="IPR043156">
    <property type="entry name" value="Catalase_clade2_helical"/>
</dbReference>
<evidence type="ECO:0000313" key="17">
    <source>
        <dbReference type="EMBL" id="EGV44483.1"/>
    </source>
</evidence>
<keyword evidence="5 10" id="KW-0349">Heme</keyword>
<dbReference type="GO" id="GO:0042744">
    <property type="term" value="P:hydrogen peroxide catabolic process"/>
    <property type="evidence" value="ECO:0007669"/>
    <property type="project" value="UniProtKB-UniRule"/>
</dbReference>
<feature type="binding site" evidence="13">
    <location>
        <position position="161"/>
    </location>
    <ligand>
        <name>heme</name>
        <dbReference type="ChEBI" id="CHEBI:30413"/>
    </ligand>
</feature>
<keyword evidence="4 10" id="KW-0575">Peroxidase</keyword>
<dbReference type="EMBL" id="AFXZ01000008">
    <property type="protein sequence ID" value="EGV44483.1"/>
    <property type="molecule type" value="Genomic_DNA"/>
</dbReference>
<keyword evidence="18" id="KW-1185">Reference proteome</keyword>
<dbReference type="InterPro" id="IPR018028">
    <property type="entry name" value="Catalase"/>
</dbReference>
<evidence type="ECO:0000256" key="4">
    <source>
        <dbReference type="ARBA" id="ARBA00022559"/>
    </source>
</evidence>
<evidence type="ECO:0000256" key="8">
    <source>
        <dbReference type="ARBA" id="ARBA00023004"/>
    </source>
</evidence>
<dbReference type="InterPro" id="IPR024708">
    <property type="entry name" value="Catalase_AS"/>
</dbReference>
<evidence type="ECO:0000313" key="18">
    <source>
        <dbReference type="Proteomes" id="UP000003730"/>
    </source>
</evidence>
<evidence type="ECO:0000256" key="2">
    <source>
        <dbReference type="ARBA" id="ARBA00010660"/>
    </source>
</evidence>
<dbReference type="FunFam" id="2.40.180.10:FF:000003">
    <property type="entry name" value="Catalase"/>
    <property type="match status" value="1"/>
</dbReference>
<comment type="caution">
    <text evidence="17">The sequence shown here is derived from an EMBL/GenBank/DDBJ whole genome shotgun (WGS) entry which is preliminary data.</text>
</comment>
<dbReference type="InterPro" id="IPR020835">
    <property type="entry name" value="Catalase_sf"/>
</dbReference>
<feature type="binding site" evidence="13">
    <location>
        <position position="358"/>
    </location>
    <ligand>
        <name>heme</name>
        <dbReference type="ChEBI" id="CHEBI:30413"/>
    </ligand>
</feature>
<dbReference type="eggNOG" id="COG0693">
    <property type="taxonomic scope" value="Bacteria"/>
</dbReference>
<dbReference type="InterPro" id="IPR041399">
    <property type="entry name" value="Catalase_large_C"/>
</dbReference>
<dbReference type="GO" id="GO:0006979">
    <property type="term" value="P:response to oxidative stress"/>
    <property type="evidence" value="ECO:0007669"/>
    <property type="project" value="InterPro"/>
</dbReference>
<protein>
    <recommendedName>
        <fullName evidence="3 10">Catalase</fullName>
        <ecNumber evidence="3 10">1.11.1.6</ecNumber>
    </recommendedName>
</protein>
<dbReference type="Gene3D" id="1.20.1370.20">
    <property type="match status" value="1"/>
</dbReference>
<dbReference type="SUPFAM" id="SSF56634">
    <property type="entry name" value="Heme-dependent catalase-like"/>
    <property type="match status" value="1"/>
</dbReference>
<organism evidence="17 18">
    <name type="scientific">Bizionia argentinensis JUB59</name>
    <dbReference type="NCBI Taxonomy" id="1046627"/>
    <lineage>
        <taxon>Bacteria</taxon>
        <taxon>Pseudomonadati</taxon>
        <taxon>Bacteroidota</taxon>
        <taxon>Flavobacteriia</taxon>
        <taxon>Flavobacteriales</taxon>
        <taxon>Flavobacteriaceae</taxon>
        <taxon>Bizionia</taxon>
    </lineage>
</organism>
<dbReference type="Pfam" id="PF18011">
    <property type="entry name" value="Catalase_C"/>
    <property type="match status" value="1"/>
</dbReference>
<feature type="binding site" description="axial binding residue" evidence="12">
    <location>
        <position position="362"/>
    </location>
    <ligand>
        <name>heme</name>
        <dbReference type="ChEBI" id="CHEBI:30413"/>
    </ligand>
    <ligandPart>
        <name>Fe</name>
        <dbReference type="ChEBI" id="CHEBI:18248"/>
    </ligandPart>
</feature>
<dbReference type="InterPro" id="IPR024712">
    <property type="entry name" value="Catalase_clade2"/>
</dbReference>
<evidence type="ECO:0000256" key="11">
    <source>
        <dbReference type="PIRSR" id="PIRSR038927-1"/>
    </source>
</evidence>
<dbReference type="PANTHER" id="PTHR42821:SF1">
    <property type="entry name" value="CATALASE-B"/>
    <property type="match status" value="1"/>
</dbReference>
<gene>
    <name evidence="17" type="ORF">BZARG_2726</name>
</gene>
<evidence type="ECO:0000256" key="13">
    <source>
        <dbReference type="PIRSR" id="PIRSR038927-3"/>
    </source>
</evidence>
<dbReference type="PROSITE" id="PS00438">
    <property type="entry name" value="CATALASE_2"/>
    <property type="match status" value="1"/>
</dbReference>
<dbReference type="SMART" id="SM01060">
    <property type="entry name" value="Catalase"/>
    <property type="match status" value="1"/>
</dbReference>
<evidence type="ECO:0000256" key="15">
    <source>
        <dbReference type="SAM" id="MobiDB-lite"/>
    </source>
</evidence>
<accession>G2EAP9</accession>
<dbReference type="Pfam" id="PF00199">
    <property type="entry name" value="Catalase"/>
    <property type="match status" value="1"/>
</dbReference>
<dbReference type="PRINTS" id="PR00067">
    <property type="entry name" value="CATALASE"/>
</dbReference>
<feature type="active site" evidence="11">
    <location>
        <position position="75"/>
    </location>
</feature>
<dbReference type="GO" id="GO:0020037">
    <property type="term" value="F:heme binding"/>
    <property type="evidence" value="ECO:0007669"/>
    <property type="project" value="UniProtKB-UniRule"/>
</dbReference>
<comment type="cofactor">
    <cofactor evidence="1 10 12">
        <name>heme</name>
        <dbReference type="ChEBI" id="CHEBI:30413"/>
    </cofactor>
</comment>
<keyword evidence="9 10" id="KW-0376">Hydrogen peroxide</keyword>
<evidence type="ECO:0000259" key="16">
    <source>
        <dbReference type="SMART" id="SM01060"/>
    </source>
</evidence>
<dbReference type="InterPro" id="IPR002226">
    <property type="entry name" value="Catalase_haem_BS"/>
</dbReference>
<dbReference type="InterPro" id="IPR010582">
    <property type="entry name" value="Catalase_immune_responsive"/>
</dbReference>
<dbReference type="EC" id="1.11.1.6" evidence="3 10"/>
<comment type="catalytic activity">
    <reaction evidence="10 14">
        <text>2 H2O2 = O2 + 2 H2O</text>
        <dbReference type="Rhea" id="RHEA:20309"/>
        <dbReference type="ChEBI" id="CHEBI:15377"/>
        <dbReference type="ChEBI" id="CHEBI:15379"/>
        <dbReference type="ChEBI" id="CHEBI:16240"/>
        <dbReference type="EC" id="1.11.1.6"/>
    </reaction>
</comment>
<proteinExistence type="inferred from homology"/>
<evidence type="ECO:0000256" key="12">
    <source>
        <dbReference type="PIRSR" id="PIRSR038927-2"/>
    </source>
</evidence>
<evidence type="ECO:0000256" key="1">
    <source>
        <dbReference type="ARBA" id="ARBA00001971"/>
    </source>
</evidence>
<feature type="region of interest" description="Disordered" evidence="15">
    <location>
        <begin position="525"/>
        <end position="544"/>
    </location>
</feature>
<dbReference type="InterPro" id="IPR029062">
    <property type="entry name" value="Class_I_gatase-like"/>
</dbReference>
<keyword evidence="8 10" id="KW-0408">Iron</keyword>
<dbReference type="PROSITE" id="PS51402">
    <property type="entry name" value="CATALASE_3"/>
    <property type="match status" value="1"/>
</dbReference>
<dbReference type="GO" id="GO:0046872">
    <property type="term" value="F:metal ion binding"/>
    <property type="evidence" value="ECO:0007669"/>
    <property type="project" value="UniProtKB-KW"/>
</dbReference>
<evidence type="ECO:0000256" key="7">
    <source>
        <dbReference type="ARBA" id="ARBA00023002"/>
    </source>
</evidence>
<reference evidence="17 18" key="1">
    <citation type="journal article" date="2008" name="Int. J. Syst. Evol. Microbiol.">
        <title>Bizionia argentinensis sp. nov., isolated from surface marine water in Antarctica.</title>
        <authorList>
            <person name="Bercovich A."/>
            <person name="Vazquez S.C."/>
            <person name="Yankilevich P."/>
            <person name="Coria S.H."/>
            <person name="Foti M."/>
            <person name="Hernandez E."/>
            <person name="Vidal A."/>
            <person name="Ruberto L."/>
            <person name="Melo C."/>
            <person name="Marenssi S."/>
            <person name="Criscuolo M."/>
            <person name="Memoli M."/>
            <person name="Arguelles M."/>
            <person name="Mac Cormack W.P."/>
        </authorList>
    </citation>
    <scope>NUCLEOTIDE SEQUENCE [LARGE SCALE GENOMIC DNA]</scope>
    <source>
        <strain evidence="17 18">JUB59</strain>
    </source>
</reference>
<dbReference type="AlphaFoldDB" id="G2EAP9"/>
<dbReference type="RefSeq" id="WP_008635280.1">
    <property type="nucleotide sequence ID" value="NZ_AFXZ01000008.1"/>
</dbReference>
<feature type="region of interest" description="Disordered" evidence="15">
    <location>
        <begin position="1"/>
        <end position="20"/>
    </location>
</feature>
<dbReference type="OrthoDB" id="9760293at2"/>
<dbReference type="GO" id="GO:0005829">
    <property type="term" value="C:cytosol"/>
    <property type="evidence" value="ECO:0007669"/>
    <property type="project" value="TreeGrafter"/>
</dbReference>